<evidence type="ECO:0000256" key="4">
    <source>
        <dbReference type="ARBA" id="ARBA00023180"/>
    </source>
</evidence>
<comment type="subcellular location">
    <subcellularLocation>
        <location evidence="1">Membrane</location>
        <topology evidence="1">Single-pass type I membrane protein</topology>
    </subcellularLocation>
</comment>
<dbReference type="GO" id="GO:0098609">
    <property type="term" value="P:cell-cell adhesion"/>
    <property type="evidence" value="ECO:0007669"/>
    <property type="project" value="TreeGrafter"/>
</dbReference>
<dbReference type="PANTHER" id="PTHR11640:SF136">
    <property type="entry name" value="NEPHRIN"/>
    <property type="match status" value="1"/>
</dbReference>
<dbReference type="GO" id="GO:0005886">
    <property type="term" value="C:plasma membrane"/>
    <property type="evidence" value="ECO:0007669"/>
    <property type="project" value="TreeGrafter"/>
</dbReference>
<feature type="domain" description="Ig-like" evidence="6">
    <location>
        <begin position="107"/>
        <end position="145"/>
    </location>
</feature>
<evidence type="ECO:0000313" key="7">
    <source>
        <dbReference type="Proteomes" id="UP000887572"/>
    </source>
</evidence>
<keyword evidence="3" id="KW-1015">Disulfide bond</keyword>
<dbReference type="PROSITE" id="PS50835">
    <property type="entry name" value="IG_LIKE"/>
    <property type="match status" value="1"/>
</dbReference>
<dbReference type="InterPro" id="IPR051275">
    <property type="entry name" value="Cell_adhesion_signaling"/>
</dbReference>
<protein>
    <submittedName>
        <fullName evidence="8">Ig-like domain-containing protein</fullName>
    </submittedName>
</protein>
<keyword evidence="5" id="KW-0393">Immunoglobulin domain</keyword>
<evidence type="ECO:0000256" key="5">
    <source>
        <dbReference type="ARBA" id="ARBA00023319"/>
    </source>
</evidence>
<keyword evidence="7" id="KW-1185">Reference proteome</keyword>
<dbReference type="PANTHER" id="PTHR11640">
    <property type="entry name" value="NEPHRIN"/>
    <property type="match status" value="1"/>
</dbReference>
<dbReference type="InterPro" id="IPR007110">
    <property type="entry name" value="Ig-like_dom"/>
</dbReference>
<sequence length="257" mass="28784">MHVHINAIPNDGGHFQCQLLKPGGKFFVPTLSSLCETELVSEWHKAAENVHRGRQEWENGTTDTYASLALRKIHHNKVISCEAQHPETNTNLRDSITLDVYYSSDRPKIDVIGTTPAGMVALESGQNITLLCTAEGYNPPPQLIWSNQNGRVNEEYSYDMENQLRLPIHSSLMPSQTPCATGENAVQFDLVQGSKEAERNAKFIEWRQLAKHRHTFVGPVNISKFVVRPRMEPPIRAVFKSGGRAELGDSRTPSIDN</sequence>
<dbReference type="GO" id="GO:0005911">
    <property type="term" value="C:cell-cell junction"/>
    <property type="evidence" value="ECO:0007669"/>
    <property type="project" value="TreeGrafter"/>
</dbReference>
<organism evidence="7 8">
    <name type="scientific">Globodera rostochiensis</name>
    <name type="common">Golden nematode worm</name>
    <name type="synonym">Heterodera rostochiensis</name>
    <dbReference type="NCBI Taxonomy" id="31243"/>
    <lineage>
        <taxon>Eukaryota</taxon>
        <taxon>Metazoa</taxon>
        <taxon>Ecdysozoa</taxon>
        <taxon>Nematoda</taxon>
        <taxon>Chromadorea</taxon>
        <taxon>Rhabditida</taxon>
        <taxon>Tylenchina</taxon>
        <taxon>Tylenchomorpha</taxon>
        <taxon>Tylenchoidea</taxon>
        <taxon>Heteroderidae</taxon>
        <taxon>Heteroderinae</taxon>
        <taxon>Globodera</taxon>
    </lineage>
</organism>
<evidence type="ECO:0000313" key="8">
    <source>
        <dbReference type="WBParaSite" id="Gr19_v10_g14983.t1"/>
    </source>
</evidence>
<dbReference type="InterPro" id="IPR013783">
    <property type="entry name" value="Ig-like_fold"/>
</dbReference>
<evidence type="ECO:0000259" key="6">
    <source>
        <dbReference type="PROSITE" id="PS50835"/>
    </source>
</evidence>
<evidence type="ECO:0000256" key="1">
    <source>
        <dbReference type="ARBA" id="ARBA00004479"/>
    </source>
</evidence>
<evidence type="ECO:0000256" key="3">
    <source>
        <dbReference type="ARBA" id="ARBA00023157"/>
    </source>
</evidence>
<dbReference type="InterPro" id="IPR036179">
    <property type="entry name" value="Ig-like_dom_sf"/>
</dbReference>
<dbReference type="WBParaSite" id="Gr19_v10_g14983.t1">
    <property type="protein sequence ID" value="Gr19_v10_g14983.t1"/>
    <property type="gene ID" value="Gr19_v10_g14983"/>
</dbReference>
<dbReference type="Gene3D" id="2.60.40.10">
    <property type="entry name" value="Immunoglobulins"/>
    <property type="match status" value="2"/>
</dbReference>
<evidence type="ECO:0000256" key="2">
    <source>
        <dbReference type="ARBA" id="ARBA00023136"/>
    </source>
</evidence>
<keyword evidence="2" id="KW-0472">Membrane</keyword>
<keyword evidence="4" id="KW-0325">Glycoprotein</keyword>
<name>A0A914HB74_GLORO</name>
<dbReference type="GO" id="GO:0050839">
    <property type="term" value="F:cell adhesion molecule binding"/>
    <property type="evidence" value="ECO:0007669"/>
    <property type="project" value="TreeGrafter"/>
</dbReference>
<reference evidence="8" key="1">
    <citation type="submission" date="2022-11" db="UniProtKB">
        <authorList>
            <consortium name="WormBaseParasite"/>
        </authorList>
    </citation>
    <scope>IDENTIFICATION</scope>
</reference>
<dbReference type="Proteomes" id="UP000887572">
    <property type="component" value="Unplaced"/>
</dbReference>
<accession>A0A914HB74</accession>
<dbReference type="AlphaFoldDB" id="A0A914HB74"/>
<dbReference type="SUPFAM" id="SSF48726">
    <property type="entry name" value="Immunoglobulin"/>
    <property type="match status" value="1"/>
</dbReference>
<proteinExistence type="predicted"/>